<dbReference type="InterPro" id="IPR038332">
    <property type="entry name" value="PPE_sf"/>
</dbReference>
<dbReference type="EMBL" id="AP022606">
    <property type="protein sequence ID" value="BBZ13775.1"/>
    <property type="molecule type" value="Genomic_DNA"/>
</dbReference>
<dbReference type="PANTHER" id="PTHR46766:SF1">
    <property type="entry name" value="GLUTAMINE-RICH PROTEIN 2"/>
    <property type="match status" value="1"/>
</dbReference>
<accession>A0ABM7KRU5</accession>
<dbReference type="Proteomes" id="UP000467379">
    <property type="component" value="Chromosome"/>
</dbReference>
<reference evidence="4 5" key="1">
    <citation type="journal article" date="2019" name="Emerg. Microbes Infect.">
        <title>Comprehensive subspecies identification of 175 nontuberculous mycobacteria species based on 7547 genomic profiles.</title>
        <authorList>
            <person name="Matsumoto Y."/>
            <person name="Kinjo T."/>
            <person name="Motooka D."/>
            <person name="Nabeya D."/>
            <person name="Jung N."/>
            <person name="Uechi K."/>
            <person name="Horii T."/>
            <person name="Iida T."/>
            <person name="Fujita J."/>
            <person name="Nakamura S."/>
        </authorList>
    </citation>
    <scope>NUCLEOTIDE SEQUENCE [LARGE SCALE GENOMIC DNA]</scope>
    <source>
        <strain evidence="4 5">JCM 12687</strain>
    </source>
</reference>
<dbReference type="PANTHER" id="PTHR46766">
    <property type="entry name" value="GLUTAMINE-RICH PROTEIN 2"/>
    <property type="match status" value="1"/>
</dbReference>
<dbReference type="InterPro" id="IPR000030">
    <property type="entry name" value="PPE_dom"/>
</dbReference>
<feature type="domain" description="PPE" evidence="2">
    <location>
        <begin position="1"/>
        <end position="159"/>
    </location>
</feature>
<proteinExistence type="inferred from homology"/>
<dbReference type="Pfam" id="PF00823">
    <property type="entry name" value="PPE"/>
    <property type="match status" value="1"/>
</dbReference>
<evidence type="ECO:0000256" key="1">
    <source>
        <dbReference type="ARBA" id="ARBA00010652"/>
    </source>
</evidence>
<evidence type="ECO:0000259" key="3">
    <source>
        <dbReference type="Pfam" id="PF12484"/>
    </source>
</evidence>
<comment type="similarity">
    <text evidence="1">Belongs to the mycobacterial PPE family.</text>
</comment>
<evidence type="ECO:0000313" key="4">
    <source>
        <dbReference type="EMBL" id="BBZ13775.1"/>
    </source>
</evidence>
<dbReference type="InterPro" id="IPR022171">
    <property type="entry name" value="PPE_C"/>
</dbReference>
<dbReference type="Pfam" id="PF12484">
    <property type="entry name" value="PPE-SVP"/>
    <property type="match status" value="1"/>
</dbReference>
<keyword evidence="5" id="KW-1185">Reference proteome</keyword>
<sequence length="406" mass="39330">MPEINSGRMYAGPGAGPLIAAAAAWDALAAELSTTASAYQSIIEGLVSGSWHGPTAASMAAAVAPYVSWMSASAAQAEQTANQARAAVAAYETAFAATVPPPVIAANRSLLASLIATNILGQNTPAIAATEFHYAEMWAQDAAAMYGYAGSSAAASQLTPFTQPPHTTNAAGMAAQSAAVAKAAATTGVNAQSTLSQLVSTTPQALQNLTSPMAAAAAPAQSSVTSLLDFITGPTSPLSYFPIGGVPYLLAFQNVLLPMAGQNLAGALAKASAGPASSALLAGELGAGTHALGATTGIAPSVSAGIGQAGLVGKLSVPPGWASAAPAIRPAAFVLPSASLEAAPAAAMADGSGGLFSQMAVSSLAGRAVAGTGGSVTRSVGGAAGSLGGADTATTATIIVIPELDE</sequence>
<organism evidence="4 5">
    <name type="scientific">Mycobacterium branderi</name>
    <dbReference type="NCBI Taxonomy" id="43348"/>
    <lineage>
        <taxon>Bacteria</taxon>
        <taxon>Bacillati</taxon>
        <taxon>Actinomycetota</taxon>
        <taxon>Actinomycetes</taxon>
        <taxon>Mycobacteriales</taxon>
        <taxon>Mycobacteriaceae</taxon>
        <taxon>Mycobacterium</taxon>
    </lineage>
</organism>
<dbReference type="SUPFAM" id="SSF140459">
    <property type="entry name" value="PE/PPE dimer-like"/>
    <property type="match status" value="1"/>
</dbReference>
<evidence type="ECO:0000259" key="2">
    <source>
        <dbReference type="Pfam" id="PF00823"/>
    </source>
</evidence>
<evidence type="ECO:0000313" key="5">
    <source>
        <dbReference type="Proteomes" id="UP000467379"/>
    </source>
</evidence>
<gene>
    <name evidence="4" type="primary">PPE29_2</name>
    <name evidence="4" type="ORF">MBRA_39700</name>
</gene>
<name>A0ABM7KRU5_9MYCO</name>
<dbReference type="Gene3D" id="1.20.1260.20">
    <property type="entry name" value="PPE superfamily"/>
    <property type="match status" value="1"/>
</dbReference>
<feature type="domain" description="PPE family C-terminal" evidence="3">
    <location>
        <begin position="303"/>
        <end position="377"/>
    </location>
</feature>
<protein>
    <submittedName>
        <fullName evidence="4">PPE family protein PPE29</fullName>
    </submittedName>
</protein>